<comment type="caution">
    <text evidence="3">The sequence shown here is derived from an EMBL/GenBank/DDBJ whole genome shotgun (WGS) entry which is preliminary data.</text>
</comment>
<keyword evidence="1" id="KW-0472">Membrane</keyword>
<feature type="transmembrane region" description="Helical" evidence="1">
    <location>
        <begin position="69"/>
        <end position="89"/>
    </location>
</feature>
<dbReference type="PANTHER" id="PTHR39084">
    <property type="entry name" value="MEMBRANE PROTEIN-RELATED"/>
    <property type="match status" value="1"/>
</dbReference>
<dbReference type="Pfam" id="PF13194">
    <property type="entry name" value="DUF4010"/>
    <property type="match status" value="1"/>
</dbReference>
<protein>
    <recommendedName>
        <fullName evidence="2">DUF4010 domain-containing protein</fullName>
    </recommendedName>
</protein>
<gene>
    <name evidence="3" type="ORF">SDC9_41060</name>
</gene>
<sequence length="438" mass="49130">MDELIKILPEELVSFVLTTLFSLLIGLSQLKFQLKHDEDKGGITSFGTDRTFTFIGILGYILYMLEPKSFTLFIGGGLALIVLLGLNYVTKAWRYADFGMTTIAIALITYCLAPVIITQPLWFSLTIVVLILMLTEMKPTFKRFANKMRNDELIILAKFLAISGIVLPILPDNTLIEGTKLTPYSIWLATVVVSGISYASYLLKRYVFKSSGIFISGLIGGLYSSTATITLLAKDARTAPEAKLSKYAGSMVIAKSMMFLKFMILIYIFSKEIFTLIYPYLIFLTLASAFISWLIYRKSLNNEVKTTEEEHDDNDYKNPLEFKVALIFAALFVFFTIITTYTIRYTGNSGLTILSLLSGLSDITPFVLNLLQNVAEIPRQIVVIAVLLAMLSNTVVSMFYIYFFSGQRTDLQKKVLWGFLTIVILTGITAGIMYLFTT</sequence>
<feature type="transmembrane region" description="Helical" evidence="1">
    <location>
        <begin position="415"/>
        <end position="436"/>
    </location>
</feature>
<feature type="transmembrane region" description="Helical" evidence="1">
    <location>
        <begin position="153"/>
        <end position="170"/>
    </location>
</feature>
<keyword evidence="1" id="KW-0812">Transmembrane</keyword>
<dbReference type="InterPro" id="IPR025105">
    <property type="entry name" value="DUF4010"/>
</dbReference>
<dbReference type="PANTHER" id="PTHR39084:SF1">
    <property type="entry name" value="DUF4010 DOMAIN-CONTAINING PROTEIN"/>
    <property type="match status" value="1"/>
</dbReference>
<feature type="transmembrane region" description="Helical" evidence="1">
    <location>
        <begin position="350"/>
        <end position="368"/>
    </location>
</feature>
<evidence type="ECO:0000313" key="3">
    <source>
        <dbReference type="EMBL" id="MPL94900.1"/>
    </source>
</evidence>
<feature type="transmembrane region" description="Helical" evidence="1">
    <location>
        <begin position="213"/>
        <end position="232"/>
    </location>
</feature>
<feature type="transmembrane region" description="Helical" evidence="1">
    <location>
        <begin position="42"/>
        <end position="63"/>
    </location>
</feature>
<organism evidence="3">
    <name type="scientific">bioreactor metagenome</name>
    <dbReference type="NCBI Taxonomy" id="1076179"/>
    <lineage>
        <taxon>unclassified sequences</taxon>
        <taxon>metagenomes</taxon>
        <taxon>ecological metagenomes</taxon>
    </lineage>
</organism>
<evidence type="ECO:0000259" key="2">
    <source>
        <dbReference type="Pfam" id="PF13194"/>
    </source>
</evidence>
<feature type="transmembrane region" description="Helical" evidence="1">
    <location>
        <begin position="252"/>
        <end position="269"/>
    </location>
</feature>
<feature type="transmembrane region" description="Helical" evidence="1">
    <location>
        <begin position="276"/>
        <end position="296"/>
    </location>
</feature>
<feature type="transmembrane region" description="Helical" evidence="1">
    <location>
        <begin position="182"/>
        <end position="201"/>
    </location>
</feature>
<feature type="transmembrane region" description="Helical" evidence="1">
    <location>
        <begin position="12"/>
        <end position="30"/>
    </location>
</feature>
<evidence type="ECO:0000256" key="1">
    <source>
        <dbReference type="SAM" id="Phobius"/>
    </source>
</evidence>
<feature type="transmembrane region" description="Helical" evidence="1">
    <location>
        <begin position="324"/>
        <end position="343"/>
    </location>
</feature>
<dbReference type="AlphaFoldDB" id="A0A644VUL1"/>
<accession>A0A644VUL1</accession>
<feature type="transmembrane region" description="Helical" evidence="1">
    <location>
        <begin position="96"/>
        <end position="116"/>
    </location>
</feature>
<reference evidence="3" key="1">
    <citation type="submission" date="2019-08" db="EMBL/GenBank/DDBJ databases">
        <authorList>
            <person name="Kucharzyk K."/>
            <person name="Murdoch R.W."/>
            <person name="Higgins S."/>
            <person name="Loffler F."/>
        </authorList>
    </citation>
    <scope>NUCLEOTIDE SEQUENCE</scope>
</reference>
<dbReference type="EMBL" id="VSSQ01000446">
    <property type="protein sequence ID" value="MPL94900.1"/>
    <property type="molecule type" value="Genomic_DNA"/>
</dbReference>
<feature type="domain" description="DUF4010" evidence="2">
    <location>
        <begin position="191"/>
        <end position="404"/>
    </location>
</feature>
<feature type="transmembrane region" description="Helical" evidence="1">
    <location>
        <begin position="380"/>
        <end position="403"/>
    </location>
</feature>
<keyword evidence="1" id="KW-1133">Transmembrane helix</keyword>
<name>A0A644VUL1_9ZZZZ</name>
<proteinExistence type="predicted"/>